<accession>A0AB74VHT5</accession>
<dbReference type="GeneID" id="66343579"/>
<proteinExistence type="predicted"/>
<evidence type="ECO:0000313" key="2">
    <source>
        <dbReference type="Proteomes" id="UP000679373"/>
    </source>
</evidence>
<sequence>MVGVLRSTYDRKTGKCLSREIIEVLDMTDKEFYAPIVEIEAKCIMEKLAKERKEKNVQN</sequence>
<reference evidence="1" key="1">
    <citation type="submission" date="2021-04" db="EMBL/GenBank/DDBJ databases">
        <title>Complete genome sequence of the type strain Clostridium beijerinckii NRRL B-598.</title>
        <authorList>
            <person name="Sedlar K."/>
            <person name="Branska B."/>
            <person name="Bezdicek M."/>
            <person name="Nykrynova M."/>
            <person name="Lengerova M."/>
            <person name="Skutkova H."/>
            <person name="Patakova P."/>
        </authorList>
    </citation>
    <scope>NUCLEOTIDE SEQUENCE</scope>
    <source>
        <strain evidence="1">DSM 791</strain>
    </source>
</reference>
<organism evidence="1 2">
    <name type="scientific">Clostridium beijerinckii</name>
    <name type="common">Clostridium MP</name>
    <dbReference type="NCBI Taxonomy" id="1520"/>
    <lineage>
        <taxon>Bacteria</taxon>
        <taxon>Bacillati</taxon>
        <taxon>Bacillota</taxon>
        <taxon>Clostridia</taxon>
        <taxon>Eubacteriales</taxon>
        <taxon>Clostridiaceae</taxon>
        <taxon>Clostridium</taxon>
    </lineage>
</organism>
<dbReference type="Proteomes" id="UP000679373">
    <property type="component" value="Chromosome"/>
</dbReference>
<name>A0AB74VHT5_CLOBE</name>
<dbReference type="EMBL" id="CP073653">
    <property type="protein sequence ID" value="QUN35929.1"/>
    <property type="molecule type" value="Genomic_DNA"/>
</dbReference>
<dbReference type="AlphaFoldDB" id="A0AB74VHT5"/>
<gene>
    <name evidence="1" type="ORF">KEC93_03610</name>
</gene>
<evidence type="ECO:0000313" key="1">
    <source>
        <dbReference type="EMBL" id="QUN35929.1"/>
    </source>
</evidence>
<dbReference type="RefSeq" id="WP_077868148.1">
    <property type="nucleotide sequence ID" value="NZ_BKAK01000088.1"/>
</dbReference>
<evidence type="ECO:0008006" key="3">
    <source>
        <dbReference type="Google" id="ProtNLM"/>
    </source>
</evidence>
<keyword evidence="2" id="KW-1185">Reference proteome</keyword>
<protein>
    <recommendedName>
        <fullName evidence="3">Phage protein</fullName>
    </recommendedName>
</protein>